<dbReference type="AlphaFoldDB" id="A0AAW1MIA1"/>
<keyword evidence="1" id="KW-0732">Signal</keyword>
<dbReference type="Proteomes" id="UP001458880">
    <property type="component" value="Unassembled WGS sequence"/>
</dbReference>
<gene>
    <name evidence="3" type="ORF">QE152_g5605</name>
    <name evidence="2" type="ORF">QE152_g5606</name>
</gene>
<evidence type="ECO:0000313" key="2">
    <source>
        <dbReference type="EMBL" id="KAK9747126.1"/>
    </source>
</evidence>
<accession>A0AAW1MIA1</accession>
<proteinExistence type="predicted"/>
<dbReference type="EMBL" id="JASPKY010000034">
    <property type="protein sequence ID" value="KAK9747126.1"/>
    <property type="molecule type" value="Genomic_DNA"/>
</dbReference>
<evidence type="ECO:0000256" key="1">
    <source>
        <dbReference type="SAM" id="SignalP"/>
    </source>
</evidence>
<organism evidence="2 4">
    <name type="scientific">Popillia japonica</name>
    <name type="common">Japanese beetle</name>
    <dbReference type="NCBI Taxonomy" id="7064"/>
    <lineage>
        <taxon>Eukaryota</taxon>
        <taxon>Metazoa</taxon>
        <taxon>Ecdysozoa</taxon>
        <taxon>Arthropoda</taxon>
        <taxon>Hexapoda</taxon>
        <taxon>Insecta</taxon>
        <taxon>Pterygota</taxon>
        <taxon>Neoptera</taxon>
        <taxon>Endopterygota</taxon>
        <taxon>Coleoptera</taxon>
        <taxon>Polyphaga</taxon>
        <taxon>Scarabaeiformia</taxon>
        <taxon>Scarabaeidae</taxon>
        <taxon>Rutelinae</taxon>
        <taxon>Popillia</taxon>
    </lineage>
</organism>
<evidence type="ECO:0000313" key="3">
    <source>
        <dbReference type="EMBL" id="KAK9747127.1"/>
    </source>
</evidence>
<protein>
    <recommendedName>
        <fullName evidence="5">Secreted protein</fullName>
    </recommendedName>
</protein>
<evidence type="ECO:0008006" key="5">
    <source>
        <dbReference type="Google" id="ProtNLM"/>
    </source>
</evidence>
<evidence type="ECO:0000313" key="4">
    <source>
        <dbReference type="Proteomes" id="UP001458880"/>
    </source>
</evidence>
<dbReference type="EMBL" id="JASPKY010000034">
    <property type="protein sequence ID" value="KAK9747127.1"/>
    <property type="molecule type" value="Genomic_DNA"/>
</dbReference>
<reference evidence="2 4" key="2">
    <citation type="journal article" date="2024" name="BMC Genomics">
        <title>De novo assembly and annotation of Popillia japonica's genome with initial clues to its potential as an invasive pest.</title>
        <authorList>
            <person name="Cucini C."/>
            <person name="Boschi S."/>
            <person name="Funari R."/>
            <person name="Cardaioli E."/>
            <person name="Iannotti N."/>
            <person name="Marturano G."/>
            <person name="Paoli F."/>
            <person name="Bruttini M."/>
            <person name="Carapelli A."/>
            <person name="Frati F."/>
            <person name="Nardi F."/>
        </authorList>
    </citation>
    <scope>NUCLEOTIDE SEQUENCE [LARGE SCALE GENOMIC DNA]</scope>
    <source>
        <strain evidence="2">DMR45628</strain>
    </source>
</reference>
<feature type="signal peptide" evidence="1">
    <location>
        <begin position="1"/>
        <end position="18"/>
    </location>
</feature>
<keyword evidence="4" id="KW-1185">Reference proteome</keyword>
<comment type="caution">
    <text evidence="2">The sequence shown here is derived from an EMBL/GenBank/DDBJ whole genome shotgun (WGS) entry which is preliminary data.</text>
</comment>
<reference evidence="2" key="1">
    <citation type="submission" date="2023-05" db="EMBL/GenBank/DDBJ databases">
        <authorList>
            <person name="Nardi F."/>
            <person name="Carapelli A."/>
            <person name="Cucini C."/>
        </authorList>
    </citation>
    <scope>NUCLEOTIDE SEQUENCE</scope>
    <source>
        <strain evidence="2">DMR45628</strain>
        <tissue evidence="2">Testes</tissue>
    </source>
</reference>
<sequence>MLKAFALIMLSRFQTAYVAFPLKMSGSQYPSELPFRQRYYISSTYYEAPITHFPDFYGPPPRSTPRMISSFWEIEMLMIAVLGTSRKCNWSPEYSSSSHYILILLPSIQRYVYVNVDC</sequence>
<name>A0AAW1MIA1_POPJA</name>
<feature type="chain" id="PRO_5044717977" description="Secreted protein" evidence="1">
    <location>
        <begin position="19"/>
        <end position="118"/>
    </location>
</feature>